<feature type="region of interest" description="Disordered" evidence="1">
    <location>
        <begin position="100"/>
        <end position="119"/>
    </location>
</feature>
<sequence>MSLHLIKCFDGELTIRRKTDSHPDFWNALERDEYFINCSKDVLQVLSYWIVYGKYISDMNHSKLGLKCVAEYFGLELLIVDVDLDNHNFEKVSVVSKGSRKSANLQGNKQKKAKPNERLTSMMDEVSDHVMIEGGNSTNVADSDSTSVSSEPISNETSSQPERKLTNQEKAKLKLQKQQQATLEKQATRRAQKEAASSSRTVANASSSNDNTPMHQVSNEMHDEDMQCMLGSKLVTLNIEKMKESGSALFSQVADPSEGFTVKVNKRGIPVIFDAVPEEYVKPIVDFINTGIVPSSILSKPASFKFGLAEIANVLSLQSIYSQLPGLFIDFCTILEPEEQLVLGSFIAKKNMPFLKTGTWNLGCSITSPLTTPKSLIYFFTQNPTLVIIQTNDEKKYGALLCAYVKSKGTPQHYKYDFIFDILFDEFQIHTIKNPISCPHKLYSQNADEVIDLGGISVLRNPTTNNLYATMNNGAFNIPDDQLTDFEVKKIEVFTFY</sequence>
<evidence type="ECO:0000313" key="2">
    <source>
        <dbReference type="EMBL" id="EFC49315.1"/>
    </source>
</evidence>
<protein>
    <submittedName>
        <fullName evidence="2">Uncharacterized protein</fullName>
    </submittedName>
</protein>
<dbReference type="InParanoid" id="D2V1I6"/>
<evidence type="ECO:0000313" key="3">
    <source>
        <dbReference type="Proteomes" id="UP000006671"/>
    </source>
</evidence>
<name>D2V1I6_NAEGR</name>
<gene>
    <name evidence="2" type="ORF">NAEGRDRAFT_78144</name>
</gene>
<evidence type="ECO:0000256" key="1">
    <source>
        <dbReference type="SAM" id="MobiDB-lite"/>
    </source>
</evidence>
<dbReference type="EMBL" id="GG738848">
    <property type="protein sequence ID" value="EFC49315.1"/>
    <property type="molecule type" value="Genomic_DNA"/>
</dbReference>
<dbReference type="AlphaFoldDB" id="D2V1I6"/>
<proteinExistence type="predicted"/>
<dbReference type="KEGG" id="ngr:NAEGRDRAFT_78144"/>
<dbReference type="VEuPathDB" id="AmoebaDB:NAEGRDRAFT_78144"/>
<dbReference type="GeneID" id="8855172"/>
<dbReference type="RefSeq" id="XP_002682059.1">
    <property type="nucleotide sequence ID" value="XM_002682013.1"/>
</dbReference>
<keyword evidence="3" id="KW-1185">Reference proteome</keyword>
<organism evidence="3">
    <name type="scientific">Naegleria gruberi</name>
    <name type="common">Amoeba</name>
    <dbReference type="NCBI Taxonomy" id="5762"/>
    <lineage>
        <taxon>Eukaryota</taxon>
        <taxon>Discoba</taxon>
        <taxon>Heterolobosea</taxon>
        <taxon>Tetramitia</taxon>
        <taxon>Eutetramitia</taxon>
        <taxon>Vahlkampfiidae</taxon>
        <taxon>Naegleria</taxon>
    </lineage>
</organism>
<feature type="compositionally biased region" description="Basic and acidic residues" evidence="1">
    <location>
        <begin position="161"/>
        <end position="172"/>
    </location>
</feature>
<accession>D2V1I6</accession>
<feature type="compositionally biased region" description="Low complexity" evidence="1">
    <location>
        <begin position="195"/>
        <end position="208"/>
    </location>
</feature>
<dbReference type="Proteomes" id="UP000006671">
    <property type="component" value="Unassembled WGS sequence"/>
</dbReference>
<feature type="compositionally biased region" description="Polar residues" evidence="1">
    <location>
        <begin position="135"/>
        <end position="160"/>
    </location>
</feature>
<reference evidence="2 3" key="1">
    <citation type="journal article" date="2010" name="Cell">
        <title>The genome of Naegleria gruberi illuminates early eukaryotic versatility.</title>
        <authorList>
            <person name="Fritz-Laylin L.K."/>
            <person name="Prochnik S.E."/>
            <person name="Ginger M.L."/>
            <person name="Dacks J.B."/>
            <person name="Carpenter M.L."/>
            <person name="Field M.C."/>
            <person name="Kuo A."/>
            <person name="Paredez A."/>
            <person name="Chapman J."/>
            <person name="Pham J."/>
            <person name="Shu S."/>
            <person name="Neupane R."/>
            <person name="Cipriano M."/>
            <person name="Mancuso J."/>
            <person name="Tu H."/>
            <person name="Salamov A."/>
            <person name="Lindquist E."/>
            <person name="Shapiro H."/>
            <person name="Lucas S."/>
            <person name="Grigoriev I.V."/>
            <person name="Cande W.Z."/>
            <person name="Fulton C."/>
            <person name="Rokhsar D.S."/>
            <person name="Dawson S.C."/>
        </authorList>
    </citation>
    <scope>NUCLEOTIDE SEQUENCE [LARGE SCALE GENOMIC DNA]</scope>
    <source>
        <strain evidence="2 3">NEG-M</strain>
    </source>
</reference>
<feature type="region of interest" description="Disordered" evidence="1">
    <location>
        <begin position="134"/>
        <end position="217"/>
    </location>
</feature>
<feature type="compositionally biased region" description="Low complexity" evidence="1">
    <location>
        <begin position="176"/>
        <end position="185"/>
    </location>
</feature>